<dbReference type="Proteomes" id="UP000822476">
    <property type="component" value="Unassembled WGS sequence"/>
</dbReference>
<name>A0A8S9Z2Z5_9TREM</name>
<organism evidence="1 2">
    <name type="scientific">Paragonimus skrjabini miyazakii</name>
    <dbReference type="NCBI Taxonomy" id="59628"/>
    <lineage>
        <taxon>Eukaryota</taxon>
        <taxon>Metazoa</taxon>
        <taxon>Spiralia</taxon>
        <taxon>Lophotrochozoa</taxon>
        <taxon>Platyhelminthes</taxon>
        <taxon>Trematoda</taxon>
        <taxon>Digenea</taxon>
        <taxon>Plagiorchiida</taxon>
        <taxon>Troglotremata</taxon>
        <taxon>Troglotrematidae</taxon>
        <taxon>Paragonimus</taxon>
    </lineage>
</organism>
<protein>
    <submittedName>
        <fullName evidence="1">Uncharacterized protein</fullName>
    </submittedName>
</protein>
<evidence type="ECO:0000313" key="2">
    <source>
        <dbReference type="Proteomes" id="UP000822476"/>
    </source>
</evidence>
<reference evidence="1" key="1">
    <citation type="submission" date="2019-07" db="EMBL/GenBank/DDBJ databases">
        <title>Annotation for the trematode Paragonimus miyazaki's.</title>
        <authorList>
            <person name="Choi Y.-J."/>
        </authorList>
    </citation>
    <scope>NUCLEOTIDE SEQUENCE</scope>
    <source>
        <strain evidence="1">Japan</strain>
    </source>
</reference>
<dbReference type="AlphaFoldDB" id="A0A8S9Z2Z5"/>
<proteinExistence type="predicted"/>
<sequence>MSMGRIMVIPLQLKQNIFRIYCMLLSVY</sequence>
<comment type="caution">
    <text evidence="1">The sequence shown here is derived from an EMBL/GenBank/DDBJ whole genome shotgun (WGS) entry which is preliminary data.</text>
</comment>
<dbReference type="EMBL" id="JTDE01001151">
    <property type="protein sequence ID" value="KAF7259541.1"/>
    <property type="molecule type" value="Genomic_DNA"/>
</dbReference>
<keyword evidence="2" id="KW-1185">Reference proteome</keyword>
<accession>A0A8S9Z2Z5</accession>
<gene>
    <name evidence="1" type="ORF">EG68_02923</name>
</gene>
<evidence type="ECO:0000313" key="1">
    <source>
        <dbReference type="EMBL" id="KAF7259541.1"/>
    </source>
</evidence>